<dbReference type="InterPro" id="IPR029058">
    <property type="entry name" value="AB_hydrolase_fold"/>
</dbReference>
<name>A0A9W9EWN1_9EURO</name>
<sequence length="340" mass="37377">METLIAESWFKVENAIGQRPQLTGDVYAMRAQYKALDDQANATRVISPNVTVEDRKITPQLTVRIYTPTVGHADTHPLPVGLYFHGGGLCCGDLDSEDTFCRQVAERLPCVIVSVGYRLAPEYKAPAQLDDAVEAWNWAYMNAPALNGDRERYFVVGQSAGGTLVLTLMRRLISLGRRDEVKGVAAIVPFALHPDAVPSRYVDRYRAFEECADGPVSTKETMGRFHGEFGTEFAVSLCCISLIVAVIDAIGAQPTDPDVYILNAESELHQFPPTYLAVCEIDPLRDDGLILHDRLKASGVPVQLEYYRGLPHVFWAFGCPAPSGDFVGDVVKGIKAFTHS</sequence>
<dbReference type="PANTHER" id="PTHR23024:SF166">
    <property type="entry name" value="ALPHA_BETA HYDROLASE FOLD-3 DOMAIN-CONTAINING PROTEIN-RELATED"/>
    <property type="match status" value="1"/>
</dbReference>
<accession>A0A9W9EWN1</accession>
<dbReference type="GO" id="GO:0017000">
    <property type="term" value="P:antibiotic biosynthetic process"/>
    <property type="evidence" value="ECO:0007669"/>
    <property type="project" value="UniProtKB-ARBA"/>
</dbReference>
<dbReference type="Gene3D" id="3.40.50.1820">
    <property type="entry name" value="alpha/beta hydrolase"/>
    <property type="match status" value="1"/>
</dbReference>
<dbReference type="AlphaFoldDB" id="A0A9W9EWN1"/>
<dbReference type="PANTHER" id="PTHR23024">
    <property type="entry name" value="ARYLACETAMIDE DEACETYLASE"/>
    <property type="match status" value="1"/>
</dbReference>
<proteinExistence type="predicted"/>
<dbReference type="Pfam" id="PF07859">
    <property type="entry name" value="Abhydrolase_3"/>
    <property type="match status" value="1"/>
</dbReference>
<comment type="caution">
    <text evidence="2">The sequence shown here is derived from an EMBL/GenBank/DDBJ whole genome shotgun (WGS) entry which is preliminary data.</text>
</comment>
<evidence type="ECO:0000313" key="3">
    <source>
        <dbReference type="Proteomes" id="UP001149074"/>
    </source>
</evidence>
<dbReference type="InterPro" id="IPR013094">
    <property type="entry name" value="AB_hydrolase_3"/>
</dbReference>
<dbReference type="GO" id="GO:0072330">
    <property type="term" value="P:monocarboxylic acid biosynthetic process"/>
    <property type="evidence" value="ECO:0007669"/>
    <property type="project" value="UniProtKB-ARBA"/>
</dbReference>
<dbReference type="OrthoDB" id="408631at2759"/>
<protein>
    <recommendedName>
        <fullName evidence="1">Alpha/beta hydrolase fold-3 domain-containing protein</fullName>
    </recommendedName>
</protein>
<dbReference type="GO" id="GO:0016787">
    <property type="term" value="F:hydrolase activity"/>
    <property type="evidence" value="ECO:0007669"/>
    <property type="project" value="InterPro"/>
</dbReference>
<dbReference type="RefSeq" id="XP_056471344.1">
    <property type="nucleotide sequence ID" value="XM_056620538.1"/>
</dbReference>
<evidence type="ECO:0000313" key="2">
    <source>
        <dbReference type="EMBL" id="KAJ5089362.1"/>
    </source>
</evidence>
<reference evidence="2" key="2">
    <citation type="journal article" date="2023" name="IMA Fungus">
        <title>Comparative genomic study of the Penicillium genus elucidates a diverse pangenome and 15 lateral gene transfer events.</title>
        <authorList>
            <person name="Petersen C."/>
            <person name="Sorensen T."/>
            <person name="Nielsen M.R."/>
            <person name="Sondergaard T.E."/>
            <person name="Sorensen J.L."/>
            <person name="Fitzpatrick D.A."/>
            <person name="Frisvad J.C."/>
            <person name="Nielsen K.L."/>
        </authorList>
    </citation>
    <scope>NUCLEOTIDE SEQUENCE</scope>
    <source>
        <strain evidence="2">IBT 30761</strain>
    </source>
</reference>
<dbReference type="InterPro" id="IPR050466">
    <property type="entry name" value="Carboxylest/Gibb_receptor"/>
</dbReference>
<keyword evidence="3" id="KW-1185">Reference proteome</keyword>
<dbReference type="Proteomes" id="UP001149074">
    <property type="component" value="Unassembled WGS sequence"/>
</dbReference>
<organism evidence="2 3">
    <name type="scientific">Penicillium argentinense</name>
    <dbReference type="NCBI Taxonomy" id="1131581"/>
    <lineage>
        <taxon>Eukaryota</taxon>
        <taxon>Fungi</taxon>
        <taxon>Dikarya</taxon>
        <taxon>Ascomycota</taxon>
        <taxon>Pezizomycotina</taxon>
        <taxon>Eurotiomycetes</taxon>
        <taxon>Eurotiomycetidae</taxon>
        <taxon>Eurotiales</taxon>
        <taxon>Aspergillaceae</taxon>
        <taxon>Penicillium</taxon>
    </lineage>
</organism>
<feature type="domain" description="Alpha/beta hydrolase fold-3" evidence="1">
    <location>
        <begin position="82"/>
        <end position="315"/>
    </location>
</feature>
<dbReference type="EMBL" id="JAPQKI010000009">
    <property type="protein sequence ID" value="KAJ5089362.1"/>
    <property type="molecule type" value="Genomic_DNA"/>
</dbReference>
<dbReference type="SUPFAM" id="SSF53474">
    <property type="entry name" value="alpha/beta-Hydrolases"/>
    <property type="match status" value="1"/>
</dbReference>
<reference evidence="2" key="1">
    <citation type="submission" date="2022-11" db="EMBL/GenBank/DDBJ databases">
        <authorList>
            <person name="Petersen C."/>
        </authorList>
    </citation>
    <scope>NUCLEOTIDE SEQUENCE</scope>
    <source>
        <strain evidence="2">IBT 30761</strain>
    </source>
</reference>
<dbReference type="GeneID" id="81359517"/>
<evidence type="ECO:0000259" key="1">
    <source>
        <dbReference type="Pfam" id="PF07859"/>
    </source>
</evidence>
<gene>
    <name evidence="2" type="ORF">N7532_008046</name>
</gene>